<proteinExistence type="predicted"/>
<feature type="chain" id="PRO_5009910869" evidence="1">
    <location>
        <begin position="23"/>
        <end position="144"/>
    </location>
</feature>
<dbReference type="AlphaFoldDB" id="A0A1M5HQN4"/>
<dbReference type="RefSeq" id="WP_062182825.1">
    <property type="nucleotide sequence ID" value="NZ_BBXL01000018.1"/>
</dbReference>
<dbReference type="OrthoDB" id="667621at2"/>
<dbReference type="Proteomes" id="UP000184480">
    <property type="component" value="Unassembled WGS sequence"/>
</dbReference>
<keyword evidence="3" id="KW-1185">Reference proteome</keyword>
<reference evidence="3" key="1">
    <citation type="submission" date="2016-11" db="EMBL/GenBank/DDBJ databases">
        <authorList>
            <person name="Varghese N."/>
            <person name="Submissions S."/>
        </authorList>
    </citation>
    <scope>NUCLEOTIDE SEQUENCE [LARGE SCALE GENOMIC DNA]</scope>
    <source>
        <strain evidence="3">DSM 27370</strain>
    </source>
</reference>
<accession>A0A1M5HQN4</accession>
<gene>
    <name evidence="2" type="ORF">SAMN05444362_1176</name>
</gene>
<protein>
    <submittedName>
        <fullName evidence="2">Uncharacterized protein</fullName>
    </submittedName>
</protein>
<evidence type="ECO:0000256" key="1">
    <source>
        <dbReference type="SAM" id="SignalP"/>
    </source>
</evidence>
<feature type="signal peptide" evidence="1">
    <location>
        <begin position="1"/>
        <end position="22"/>
    </location>
</feature>
<dbReference type="EMBL" id="FQUC01000017">
    <property type="protein sequence ID" value="SHG18271.1"/>
    <property type="molecule type" value="Genomic_DNA"/>
</dbReference>
<name>A0A1M5HQN4_9BACT</name>
<evidence type="ECO:0000313" key="3">
    <source>
        <dbReference type="Proteomes" id="UP000184480"/>
    </source>
</evidence>
<keyword evidence="1" id="KW-0732">Signal</keyword>
<organism evidence="2 3">
    <name type="scientific">Dysgonomonas macrotermitis</name>
    <dbReference type="NCBI Taxonomy" id="1346286"/>
    <lineage>
        <taxon>Bacteria</taxon>
        <taxon>Pseudomonadati</taxon>
        <taxon>Bacteroidota</taxon>
        <taxon>Bacteroidia</taxon>
        <taxon>Bacteroidales</taxon>
        <taxon>Dysgonomonadaceae</taxon>
        <taxon>Dysgonomonas</taxon>
    </lineage>
</organism>
<sequence length="144" mass="16485">MKKIILFIFMLFCLGALQQVEAKGVIVYHSGVHLETRDKLPTDAVMDNGTHVNIGIAYDQFGLFWMPVWNYSEAQYVLISDDEETYWEIDNDTITKLAKEYNIELSEKPSPSMWNKVGLKPVLALLLVAIVWGYLPGKKKESEE</sequence>
<evidence type="ECO:0000313" key="2">
    <source>
        <dbReference type="EMBL" id="SHG18271.1"/>
    </source>
</evidence>